<keyword evidence="1" id="KW-1133">Transmembrane helix</keyword>
<proteinExistence type="predicted"/>
<keyword evidence="1" id="KW-0812">Transmembrane</keyword>
<name>A0A3A3GEV2_PANTH</name>
<evidence type="ECO:0008006" key="5">
    <source>
        <dbReference type="Google" id="ProtNLM"/>
    </source>
</evidence>
<evidence type="ECO:0000313" key="3">
    <source>
        <dbReference type="EMBL" id="RJG21525.1"/>
    </source>
</evidence>
<dbReference type="RefSeq" id="WP_119795443.1">
    <property type="nucleotide sequence ID" value="NZ_QYZD01000023.1"/>
</dbReference>
<protein>
    <recommendedName>
        <fullName evidence="5">YtpI-like protein</fullName>
    </recommendedName>
</protein>
<organism evidence="3 4">
    <name type="scientific">Paenibacillus thiaminolyticus</name>
    <name type="common">Bacillus thiaminolyticus</name>
    <dbReference type="NCBI Taxonomy" id="49283"/>
    <lineage>
        <taxon>Bacteria</taxon>
        <taxon>Bacillati</taxon>
        <taxon>Bacillota</taxon>
        <taxon>Bacilli</taxon>
        <taxon>Bacillales</taxon>
        <taxon>Paenibacillaceae</taxon>
        <taxon>Paenibacillus</taxon>
    </lineage>
</organism>
<dbReference type="Proteomes" id="UP000266177">
    <property type="component" value="Unassembled WGS sequence"/>
</dbReference>
<dbReference type="OrthoDB" id="2990512at2"/>
<dbReference type="Pfam" id="PF14007">
    <property type="entry name" value="YtpI"/>
    <property type="match status" value="1"/>
</dbReference>
<gene>
    <name evidence="3" type="ORF">DQX05_21055</name>
    <name evidence="2" type="ORF">DQX05_22960</name>
</gene>
<keyword evidence="1" id="KW-0472">Membrane</keyword>
<evidence type="ECO:0000256" key="1">
    <source>
        <dbReference type="SAM" id="Phobius"/>
    </source>
</evidence>
<comment type="caution">
    <text evidence="3">The sequence shown here is derived from an EMBL/GenBank/DDBJ whole genome shotgun (WGS) entry which is preliminary data.</text>
</comment>
<reference evidence="3 4" key="1">
    <citation type="submission" date="2018-09" db="EMBL/GenBank/DDBJ databases">
        <title>Paenibacillus SK2017-BO5.</title>
        <authorList>
            <person name="Piskunova J.V."/>
            <person name="Dubiley S.A."/>
            <person name="Severinov K.V."/>
        </authorList>
    </citation>
    <scope>NUCLEOTIDE SEQUENCE [LARGE SCALE GENOMIC DNA]</scope>
    <source>
        <strain evidence="3 4">BO5</strain>
    </source>
</reference>
<dbReference type="AlphaFoldDB" id="A0A3A3GEV2"/>
<accession>A0A3A3GEV2</accession>
<feature type="transmembrane region" description="Helical" evidence="1">
    <location>
        <begin position="68"/>
        <end position="86"/>
    </location>
</feature>
<sequence>MEWIQWTLFLLLCITSVLSVFFSIRSRRQTDTVLRGLFTARMNICMGLMLLCLAGIQAIAYSASTMRIIVGAAVMLIGLFNLLAGVRNHMHFQRILDGVGSSK</sequence>
<dbReference type="InterPro" id="IPR025618">
    <property type="entry name" value="YtpI"/>
</dbReference>
<feature type="transmembrane region" description="Helical" evidence="1">
    <location>
        <begin position="44"/>
        <end position="62"/>
    </location>
</feature>
<evidence type="ECO:0000313" key="2">
    <source>
        <dbReference type="EMBL" id="RJG21037.1"/>
    </source>
</evidence>
<feature type="transmembrane region" description="Helical" evidence="1">
    <location>
        <begin position="6"/>
        <end position="24"/>
    </location>
</feature>
<evidence type="ECO:0000313" key="4">
    <source>
        <dbReference type="Proteomes" id="UP000266177"/>
    </source>
</evidence>
<dbReference type="EMBL" id="QYZD01000023">
    <property type="protein sequence ID" value="RJG21525.1"/>
    <property type="molecule type" value="Genomic_DNA"/>
</dbReference>
<dbReference type="EMBL" id="QYZD01000028">
    <property type="protein sequence ID" value="RJG21037.1"/>
    <property type="molecule type" value="Genomic_DNA"/>
</dbReference>